<evidence type="ECO:0000256" key="4">
    <source>
        <dbReference type="ARBA" id="ARBA00022989"/>
    </source>
</evidence>
<dbReference type="InterPro" id="IPR052053">
    <property type="entry name" value="IM_YidH-like"/>
</dbReference>
<keyword evidence="10" id="KW-1185">Reference proteome</keyword>
<comment type="subcellular location">
    <subcellularLocation>
        <location evidence="1">Cell membrane</location>
        <topology evidence="1">Multi-pass membrane protein</topology>
    </subcellularLocation>
</comment>
<dbReference type="GO" id="GO:0005886">
    <property type="term" value="C:plasma membrane"/>
    <property type="evidence" value="ECO:0007669"/>
    <property type="project" value="UniProtKB-SubCell"/>
</dbReference>
<keyword evidence="5 7" id="KW-0472">Membrane</keyword>
<dbReference type="Pfam" id="PF02656">
    <property type="entry name" value="DUF202"/>
    <property type="match status" value="1"/>
</dbReference>
<accession>A0A1E4U2Q0</accession>
<dbReference type="PANTHER" id="PTHR34187">
    <property type="entry name" value="FGR18P"/>
    <property type="match status" value="1"/>
</dbReference>
<keyword evidence="4 7" id="KW-1133">Transmembrane helix</keyword>
<evidence type="ECO:0000256" key="6">
    <source>
        <dbReference type="SAM" id="MobiDB-lite"/>
    </source>
</evidence>
<keyword evidence="2" id="KW-1003">Cell membrane</keyword>
<evidence type="ECO:0000256" key="3">
    <source>
        <dbReference type="ARBA" id="ARBA00022692"/>
    </source>
</evidence>
<organism evidence="9 10">
    <name type="scientific">Pachysolen tannophilus NRRL Y-2460</name>
    <dbReference type="NCBI Taxonomy" id="669874"/>
    <lineage>
        <taxon>Eukaryota</taxon>
        <taxon>Fungi</taxon>
        <taxon>Dikarya</taxon>
        <taxon>Ascomycota</taxon>
        <taxon>Saccharomycotina</taxon>
        <taxon>Pichiomycetes</taxon>
        <taxon>Pachysolenaceae</taxon>
        <taxon>Pachysolen</taxon>
    </lineage>
</organism>
<sequence>MDGGSSNHIRFGDNTSVRRKSSVIPAANVLGTTIRKNPRSNNDNNNQQPQQAQPDYDQQLQKKHRFFIWDYGALYLENTGSVARDHLASERTFLSWLRTSLAFASVGVGITQLLRLSENKIKEFGRPIGLLFLATAMITLVFGVVRYFTIQQLLTENIFPASRLFIAITLSLVLILTILIFVLVTISETS</sequence>
<feature type="transmembrane region" description="Helical" evidence="7">
    <location>
        <begin position="164"/>
        <end position="186"/>
    </location>
</feature>
<name>A0A1E4U2Q0_PACTA</name>
<feature type="region of interest" description="Disordered" evidence="6">
    <location>
        <begin position="28"/>
        <end position="56"/>
    </location>
</feature>
<evidence type="ECO:0000259" key="8">
    <source>
        <dbReference type="Pfam" id="PF02656"/>
    </source>
</evidence>
<evidence type="ECO:0000256" key="7">
    <source>
        <dbReference type="SAM" id="Phobius"/>
    </source>
</evidence>
<evidence type="ECO:0000256" key="2">
    <source>
        <dbReference type="ARBA" id="ARBA00022475"/>
    </source>
</evidence>
<evidence type="ECO:0000313" key="9">
    <source>
        <dbReference type="EMBL" id="ODV98283.1"/>
    </source>
</evidence>
<feature type="transmembrane region" description="Helical" evidence="7">
    <location>
        <begin position="128"/>
        <end position="149"/>
    </location>
</feature>
<dbReference type="InterPro" id="IPR003807">
    <property type="entry name" value="DUF202"/>
</dbReference>
<feature type="domain" description="DUF202" evidence="8">
    <location>
        <begin position="84"/>
        <end position="151"/>
    </location>
</feature>
<keyword evidence="3 7" id="KW-0812">Transmembrane</keyword>
<dbReference type="EMBL" id="KV454011">
    <property type="protein sequence ID" value="ODV98283.1"/>
    <property type="molecule type" value="Genomic_DNA"/>
</dbReference>
<dbReference type="PANTHER" id="PTHR34187:SF2">
    <property type="entry name" value="DUF202 DOMAIN-CONTAINING PROTEIN"/>
    <property type="match status" value="1"/>
</dbReference>
<gene>
    <name evidence="9" type="ORF">PACTADRAFT_48071</name>
</gene>
<feature type="compositionally biased region" description="Low complexity" evidence="6">
    <location>
        <begin position="39"/>
        <end position="56"/>
    </location>
</feature>
<dbReference type="Proteomes" id="UP000094236">
    <property type="component" value="Unassembled WGS sequence"/>
</dbReference>
<proteinExistence type="predicted"/>
<evidence type="ECO:0000256" key="1">
    <source>
        <dbReference type="ARBA" id="ARBA00004651"/>
    </source>
</evidence>
<evidence type="ECO:0000313" key="10">
    <source>
        <dbReference type="Proteomes" id="UP000094236"/>
    </source>
</evidence>
<reference evidence="10" key="1">
    <citation type="submission" date="2016-05" db="EMBL/GenBank/DDBJ databases">
        <title>Comparative genomics of biotechnologically important yeasts.</title>
        <authorList>
            <consortium name="DOE Joint Genome Institute"/>
            <person name="Riley R."/>
            <person name="Haridas S."/>
            <person name="Wolfe K.H."/>
            <person name="Lopes M.R."/>
            <person name="Hittinger C.T."/>
            <person name="Goker M."/>
            <person name="Salamov A."/>
            <person name="Wisecaver J."/>
            <person name="Long T.M."/>
            <person name="Aerts A.L."/>
            <person name="Barry K."/>
            <person name="Choi C."/>
            <person name="Clum A."/>
            <person name="Coughlan A.Y."/>
            <person name="Deshpande S."/>
            <person name="Douglass A.P."/>
            <person name="Hanson S.J."/>
            <person name="Klenk H.-P."/>
            <person name="Labutti K."/>
            <person name="Lapidus A."/>
            <person name="Lindquist E."/>
            <person name="Lipzen A."/>
            <person name="Meier-Kolthoff J.P."/>
            <person name="Ohm R.A."/>
            <person name="Otillar R.P."/>
            <person name="Pangilinan J."/>
            <person name="Peng Y."/>
            <person name="Rokas A."/>
            <person name="Rosa C.A."/>
            <person name="Scheuner C."/>
            <person name="Sibirny A.A."/>
            <person name="Slot J.C."/>
            <person name="Stielow J.B."/>
            <person name="Sun H."/>
            <person name="Kurtzman C.P."/>
            <person name="Blackwell M."/>
            <person name="Grigoriev I.V."/>
            <person name="Jeffries T.W."/>
        </authorList>
    </citation>
    <scope>NUCLEOTIDE SEQUENCE [LARGE SCALE GENOMIC DNA]</scope>
    <source>
        <strain evidence="10">NRRL Y-2460</strain>
    </source>
</reference>
<evidence type="ECO:0000256" key="5">
    <source>
        <dbReference type="ARBA" id="ARBA00023136"/>
    </source>
</evidence>
<protein>
    <recommendedName>
        <fullName evidence="8">DUF202 domain-containing protein</fullName>
    </recommendedName>
</protein>
<dbReference type="OrthoDB" id="199599at2759"/>
<dbReference type="AlphaFoldDB" id="A0A1E4U2Q0"/>